<dbReference type="EMBL" id="CP028901">
    <property type="protein sequence ID" value="AWB33716.1"/>
    <property type="molecule type" value="Genomic_DNA"/>
</dbReference>
<dbReference type="AlphaFoldDB" id="A0A2R4XIS5"/>
<evidence type="ECO:0000313" key="3">
    <source>
        <dbReference type="Proteomes" id="UP000244571"/>
    </source>
</evidence>
<dbReference type="PANTHER" id="PTHR42993">
    <property type="entry name" value="MAOC-LIKE DEHYDRATASE DOMAIN-CONTAINING PROTEIN"/>
    <property type="match status" value="1"/>
</dbReference>
<feature type="domain" description="MaoC-like" evidence="1">
    <location>
        <begin position="12"/>
        <end position="119"/>
    </location>
</feature>
<evidence type="ECO:0000259" key="1">
    <source>
        <dbReference type="Pfam" id="PF01575"/>
    </source>
</evidence>
<reference evidence="2 3" key="1">
    <citation type="submission" date="2018-04" db="EMBL/GenBank/DDBJ databases">
        <title>Bordetella sp. HZ20 isolated from seawater.</title>
        <authorList>
            <person name="Sun C."/>
        </authorList>
    </citation>
    <scope>NUCLEOTIDE SEQUENCE [LARGE SCALE GENOMIC DNA]</scope>
    <source>
        <strain evidence="2 3">HZ20</strain>
    </source>
</reference>
<dbReference type="KEGG" id="boz:DBV39_08390"/>
<sequence>MRQVKFSELKSLVGTEIGTSDWWLVDQERINKFAEATGDFQWIHVDTEKAKASKFGGTIAHGYLTLSLLAGMRFQTFEVSETSMGVNYGMNKVRFLTPVPAGSRVRAKYELTNINERKDGGYECTFTATVELEGAPKPACVAETITVYYP</sequence>
<dbReference type="Pfam" id="PF01575">
    <property type="entry name" value="MaoC_dehydratas"/>
    <property type="match status" value="1"/>
</dbReference>
<dbReference type="PANTHER" id="PTHR42993:SF1">
    <property type="entry name" value="MAOC-LIKE DEHYDRATASE DOMAIN-CONTAINING PROTEIN"/>
    <property type="match status" value="1"/>
</dbReference>
<keyword evidence="3" id="KW-1185">Reference proteome</keyword>
<name>A0A2R4XIS5_9BURK</name>
<protein>
    <submittedName>
        <fullName evidence="2">Dehydratase</fullName>
    </submittedName>
</protein>
<dbReference type="OrthoDB" id="9801735at2"/>
<dbReference type="InterPro" id="IPR039375">
    <property type="entry name" value="NodN-like"/>
</dbReference>
<dbReference type="InterPro" id="IPR002539">
    <property type="entry name" value="MaoC-like_dom"/>
</dbReference>
<dbReference type="CDD" id="cd03450">
    <property type="entry name" value="NodN"/>
    <property type="match status" value="1"/>
</dbReference>
<dbReference type="Proteomes" id="UP000244571">
    <property type="component" value="Chromosome"/>
</dbReference>
<proteinExistence type="predicted"/>
<organism evidence="2 3">
    <name type="scientific">Orrella marina</name>
    <dbReference type="NCBI Taxonomy" id="2163011"/>
    <lineage>
        <taxon>Bacteria</taxon>
        <taxon>Pseudomonadati</taxon>
        <taxon>Pseudomonadota</taxon>
        <taxon>Betaproteobacteria</taxon>
        <taxon>Burkholderiales</taxon>
        <taxon>Alcaligenaceae</taxon>
        <taxon>Orrella</taxon>
    </lineage>
</organism>
<dbReference type="InterPro" id="IPR029069">
    <property type="entry name" value="HotDog_dom_sf"/>
</dbReference>
<gene>
    <name evidence="2" type="ORF">DBV39_08390</name>
</gene>
<accession>A0A2R4XIS5</accession>
<dbReference type="Gene3D" id="3.10.129.10">
    <property type="entry name" value="Hotdog Thioesterase"/>
    <property type="match status" value="1"/>
</dbReference>
<dbReference type="RefSeq" id="WP_108621145.1">
    <property type="nucleotide sequence ID" value="NZ_CP028901.1"/>
</dbReference>
<evidence type="ECO:0000313" key="2">
    <source>
        <dbReference type="EMBL" id="AWB33716.1"/>
    </source>
</evidence>
<dbReference type="SUPFAM" id="SSF54637">
    <property type="entry name" value="Thioesterase/thiol ester dehydrase-isomerase"/>
    <property type="match status" value="1"/>
</dbReference>